<keyword evidence="6" id="KW-1185">Reference proteome</keyword>
<dbReference type="CDD" id="cd01948">
    <property type="entry name" value="EAL"/>
    <property type="match status" value="1"/>
</dbReference>
<dbReference type="eggNOG" id="COG5001">
    <property type="taxonomic scope" value="Bacteria"/>
</dbReference>
<accession>L0A3G3</accession>
<dbReference type="InterPro" id="IPR000160">
    <property type="entry name" value="GGDEF_dom"/>
</dbReference>
<dbReference type="InterPro" id="IPR001633">
    <property type="entry name" value="EAL_dom"/>
</dbReference>
<dbReference type="PROSITE" id="PS50883">
    <property type="entry name" value="EAL"/>
    <property type="match status" value="1"/>
</dbReference>
<dbReference type="Pfam" id="PF13424">
    <property type="entry name" value="TPR_12"/>
    <property type="match status" value="1"/>
</dbReference>
<dbReference type="CDD" id="cd01949">
    <property type="entry name" value="GGDEF"/>
    <property type="match status" value="1"/>
</dbReference>
<dbReference type="PANTHER" id="PTHR44757:SF2">
    <property type="entry name" value="BIOFILM ARCHITECTURE MAINTENANCE PROTEIN MBAA"/>
    <property type="match status" value="1"/>
</dbReference>
<keyword evidence="1" id="KW-0802">TPR repeat</keyword>
<feature type="coiled-coil region" evidence="2">
    <location>
        <begin position="523"/>
        <end position="550"/>
    </location>
</feature>
<proteinExistence type="predicted"/>
<keyword evidence="2" id="KW-0175">Coiled coil</keyword>
<dbReference type="OrthoDB" id="55051at2"/>
<dbReference type="SMART" id="SM00028">
    <property type="entry name" value="TPR"/>
    <property type="match status" value="2"/>
</dbReference>
<evidence type="ECO:0000256" key="2">
    <source>
        <dbReference type="SAM" id="Coils"/>
    </source>
</evidence>
<dbReference type="Pfam" id="PF00990">
    <property type="entry name" value="GGDEF"/>
    <property type="match status" value="1"/>
</dbReference>
<dbReference type="PROSITE" id="PS50005">
    <property type="entry name" value="TPR"/>
    <property type="match status" value="1"/>
</dbReference>
<dbReference type="Pfam" id="PF00563">
    <property type="entry name" value="EAL"/>
    <property type="match status" value="1"/>
</dbReference>
<evidence type="ECO:0000256" key="1">
    <source>
        <dbReference type="PROSITE-ProRule" id="PRU00339"/>
    </source>
</evidence>
<dbReference type="InterPro" id="IPR043128">
    <property type="entry name" value="Rev_trsase/Diguanyl_cyclase"/>
</dbReference>
<evidence type="ECO:0000313" key="6">
    <source>
        <dbReference type="Proteomes" id="UP000010467"/>
    </source>
</evidence>
<organism evidence="5 6">
    <name type="scientific">Deinococcus peraridilitoris (strain DSM 19664 / LMG 22246 / CIP 109416 / KR-200)</name>
    <dbReference type="NCBI Taxonomy" id="937777"/>
    <lineage>
        <taxon>Bacteria</taxon>
        <taxon>Thermotogati</taxon>
        <taxon>Deinococcota</taxon>
        <taxon>Deinococci</taxon>
        <taxon>Deinococcales</taxon>
        <taxon>Deinococcaceae</taxon>
        <taxon>Deinococcus</taxon>
    </lineage>
</organism>
<dbReference type="STRING" id="937777.Deipe_2987"/>
<dbReference type="EMBL" id="CP003382">
    <property type="protein sequence ID" value="AFZ68438.1"/>
    <property type="molecule type" value="Genomic_DNA"/>
</dbReference>
<dbReference type="Pfam" id="PF13374">
    <property type="entry name" value="TPR_10"/>
    <property type="match status" value="1"/>
</dbReference>
<dbReference type="HOGENOM" id="CLU_000445_70_20_0"/>
<dbReference type="PROSITE" id="PS50887">
    <property type="entry name" value="GGDEF"/>
    <property type="match status" value="1"/>
</dbReference>
<evidence type="ECO:0000313" key="5">
    <source>
        <dbReference type="EMBL" id="AFZ68438.1"/>
    </source>
</evidence>
<feature type="repeat" description="TPR" evidence="1">
    <location>
        <begin position="82"/>
        <end position="115"/>
    </location>
</feature>
<dbReference type="Gene3D" id="3.20.20.450">
    <property type="entry name" value="EAL domain"/>
    <property type="match status" value="1"/>
</dbReference>
<protein>
    <submittedName>
        <fullName evidence="5">Diguanylate cyclase (GGDEF) domain-containing protein</fullName>
    </submittedName>
</protein>
<dbReference type="PATRIC" id="fig|937777.3.peg.3003"/>
<dbReference type="KEGG" id="dpd:Deipe_2987"/>
<dbReference type="SUPFAM" id="SSF48452">
    <property type="entry name" value="TPR-like"/>
    <property type="match status" value="1"/>
</dbReference>
<dbReference type="RefSeq" id="WP_015236740.1">
    <property type="nucleotide sequence ID" value="NC_019793.1"/>
</dbReference>
<dbReference type="AlphaFoldDB" id="L0A3G3"/>
<dbReference type="Proteomes" id="UP000010467">
    <property type="component" value="Chromosome"/>
</dbReference>
<sequence length="800" mass="88010">METAALLEQAEPLVLSDPRRARELLHGVRGAAEINGDQHSLVTATCLLAGCDFFMADYPAARSGFTEALAQARSIGAHALEARCLNGMGLAHQKTGDYGEAMEFFLESLRLAQELGDEWGRIRAVSNIAAIHAELDEPEQALTLHLDAMTSARSSGHPIYEAATMSSAVMDYFKLGRFAESFALSQEALERVRELGLRQYEGVIRTYRARNLLELGRAGEALQECQDVLPHMHDIGDRDYICQVMMVRGAARFALNDVSGATTELADALKLAQEIGTKTQAAQIHEWLSRVLEAQGDLVGALEHARAHHQLERIVHARDADHKTRALSAQVRVELLKREAEVERLRNVELAQMNLALQEAQRHLSHQAMHDPLTGLANRAYFQQELRRLLLGQNGQQAVLFVDLDRFKQINDSLGHAVGDELLQQVAMRLCASVRGADLVARMGGDEFTVLLHQVRNAENAERVARKLLTSLAAPFELQGRELHVTASVGIALAPGDGHDVETLQRHADIAMYRAKREGRGVVRRFERTMAEGELERLELERELRGALRERQLVLHYQGQFDVQSGALVGFEALVRWQHPVRGLVPPGAFIPLAEDSGLIVPIGEWVLREACLQAAAWSGCQLAPGISVNVSPLQFEQPNFVGSVRQALHLSGLAPSRLTLELTESLVMGNVERAMTQLKQLRALGVRLAMDDFGTGHSSLSLLQRLPFDDLKIDRSFVQTQLSAEGGARRSHLLIEAAVKLAQGLGLQVIAEGVETQAQWDMLQSLECNFAQGYYLMRPLPAAQAQEVLGLSGGGRAAD</sequence>
<name>L0A3G3_DEIPD</name>
<reference evidence="6" key="1">
    <citation type="submission" date="2012-03" db="EMBL/GenBank/DDBJ databases">
        <title>Complete sequence of chromosome of Deinococcus peraridilitoris DSM 19664.</title>
        <authorList>
            <person name="Lucas S."/>
            <person name="Copeland A."/>
            <person name="Lapidus A."/>
            <person name="Glavina del Rio T."/>
            <person name="Dalin E."/>
            <person name="Tice H."/>
            <person name="Bruce D."/>
            <person name="Goodwin L."/>
            <person name="Pitluck S."/>
            <person name="Peters L."/>
            <person name="Mikhailova N."/>
            <person name="Lu M."/>
            <person name="Kyrpides N."/>
            <person name="Mavromatis K."/>
            <person name="Ivanova N."/>
            <person name="Brettin T."/>
            <person name="Detter J.C."/>
            <person name="Han C."/>
            <person name="Larimer F."/>
            <person name="Land M."/>
            <person name="Hauser L."/>
            <person name="Markowitz V."/>
            <person name="Cheng J.-F."/>
            <person name="Hugenholtz P."/>
            <person name="Woyke T."/>
            <person name="Wu D."/>
            <person name="Pukall R."/>
            <person name="Steenblock K."/>
            <person name="Brambilla E."/>
            <person name="Klenk H.-P."/>
            <person name="Eisen J.A."/>
        </authorList>
    </citation>
    <scope>NUCLEOTIDE SEQUENCE [LARGE SCALE GENOMIC DNA]</scope>
    <source>
        <strain evidence="6">DSM 19664 / LMG 22246 / CIP 109416 / KR-200</strain>
    </source>
</reference>
<dbReference type="InterPro" id="IPR035919">
    <property type="entry name" value="EAL_sf"/>
</dbReference>
<dbReference type="Gene3D" id="1.25.40.10">
    <property type="entry name" value="Tetratricopeptide repeat domain"/>
    <property type="match status" value="2"/>
</dbReference>
<dbReference type="NCBIfam" id="TIGR00254">
    <property type="entry name" value="GGDEF"/>
    <property type="match status" value="1"/>
</dbReference>
<dbReference type="InterPro" id="IPR019734">
    <property type="entry name" value="TPR_rpt"/>
</dbReference>
<feature type="domain" description="EAL" evidence="3">
    <location>
        <begin position="537"/>
        <end position="794"/>
    </location>
</feature>
<dbReference type="PANTHER" id="PTHR44757">
    <property type="entry name" value="DIGUANYLATE CYCLASE DGCP"/>
    <property type="match status" value="1"/>
</dbReference>
<dbReference type="InterPro" id="IPR011990">
    <property type="entry name" value="TPR-like_helical_dom_sf"/>
</dbReference>
<dbReference type="InterPro" id="IPR052155">
    <property type="entry name" value="Biofilm_reg_signaling"/>
</dbReference>
<dbReference type="FunFam" id="3.20.20.450:FF:000001">
    <property type="entry name" value="Cyclic di-GMP phosphodiesterase yahA"/>
    <property type="match status" value="1"/>
</dbReference>
<gene>
    <name evidence="5" type="ordered locus">Deipe_2987</name>
</gene>
<dbReference type="InterPro" id="IPR029787">
    <property type="entry name" value="Nucleotide_cyclase"/>
</dbReference>
<evidence type="ECO:0000259" key="3">
    <source>
        <dbReference type="PROSITE" id="PS50883"/>
    </source>
</evidence>
<dbReference type="SUPFAM" id="SSF55073">
    <property type="entry name" value="Nucleotide cyclase"/>
    <property type="match status" value="1"/>
</dbReference>
<dbReference type="Gene3D" id="3.30.70.270">
    <property type="match status" value="1"/>
</dbReference>
<evidence type="ECO:0000259" key="4">
    <source>
        <dbReference type="PROSITE" id="PS50887"/>
    </source>
</evidence>
<dbReference type="SMART" id="SM00267">
    <property type="entry name" value="GGDEF"/>
    <property type="match status" value="1"/>
</dbReference>
<dbReference type="SUPFAM" id="SSF141868">
    <property type="entry name" value="EAL domain-like"/>
    <property type="match status" value="1"/>
</dbReference>
<feature type="domain" description="GGDEF" evidence="4">
    <location>
        <begin position="395"/>
        <end position="528"/>
    </location>
</feature>
<dbReference type="SMART" id="SM00052">
    <property type="entry name" value="EAL"/>
    <property type="match status" value="1"/>
</dbReference>
<dbReference type="FunFam" id="3.30.70.270:FF:000001">
    <property type="entry name" value="Diguanylate cyclase domain protein"/>
    <property type="match status" value="1"/>
</dbReference>